<reference evidence="7" key="1">
    <citation type="submission" date="2023-06" db="EMBL/GenBank/DDBJ databases">
        <authorList>
            <person name="Kurt Z."/>
        </authorList>
    </citation>
    <scope>NUCLEOTIDE SEQUENCE</scope>
</reference>
<comment type="caution">
    <text evidence="7">The sequence shown here is derived from an EMBL/GenBank/DDBJ whole genome shotgun (WGS) entry which is preliminary data.</text>
</comment>
<feature type="transmembrane region" description="Helical" evidence="5">
    <location>
        <begin position="52"/>
        <end position="75"/>
    </location>
</feature>
<accession>A0AA86N6E9</accession>
<keyword evidence="5" id="KW-0012">Acyltransferase</keyword>
<organism evidence="7">
    <name type="scientific">Hexamita inflata</name>
    <dbReference type="NCBI Taxonomy" id="28002"/>
    <lineage>
        <taxon>Eukaryota</taxon>
        <taxon>Metamonada</taxon>
        <taxon>Diplomonadida</taxon>
        <taxon>Hexamitidae</taxon>
        <taxon>Hexamitinae</taxon>
        <taxon>Hexamita</taxon>
    </lineage>
</organism>
<feature type="domain" description="Palmitoyltransferase DHHC" evidence="6">
    <location>
        <begin position="181"/>
        <end position="311"/>
    </location>
</feature>
<dbReference type="GO" id="GO:0019706">
    <property type="term" value="F:protein-cysteine S-palmitoyltransferase activity"/>
    <property type="evidence" value="ECO:0007669"/>
    <property type="project" value="UniProtKB-EC"/>
</dbReference>
<dbReference type="AlphaFoldDB" id="A0AA86N6E9"/>
<reference evidence="8 9" key="2">
    <citation type="submission" date="2024-07" db="EMBL/GenBank/DDBJ databases">
        <authorList>
            <person name="Akdeniz Z."/>
        </authorList>
    </citation>
    <scope>NUCLEOTIDE SEQUENCE [LARGE SCALE GENOMIC DNA]</scope>
</reference>
<dbReference type="EC" id="2.3.1.225" evidence="5"/>
<feature type="transmembrane region" description="Helical" evidence="5">
    <location>
        <begin position="13"/>
        <end position="31"/>
    </location>
</feature>
<dbReference type="Pfam" id="PF01529">
    <property type="entry name" value="DHHC"/>
    <property type="match status" value="1"/>
</dbReference>
<feature type="transmembrane region" description="Helical" evidence="5">
    <location>
        <begin position="119"/>
        <end position="139"/>
    </location>
</feature>
<keyword evidence="5" id="KW-0808">Transferase</keyword>
<comment type="domain">
    <text evidence="5">The DHHC domain is required for palmitoyltransferase activity.</text>
</comment>
<dbReference type="EMBL" id="CATOUU010000032">
    <property type="protein sequence ID" value="CAI9913727.1"/>
    <property type="molecule type" value="Genomic_DNA"/>
</dbReference>
<feature type="transmembrane region" description="Helical" evidence="5">
    <location>
        <begin position="221"/>
        <end position="244"/>
    </location>
</feature>
<keyword evidence="4 5" id="KW-0472">Membrane</keyword>
<dbReference type="PROSITE" id="PS50216">
    <property type="entry name" value="DHHC"/>
    <property type="match status" value="1"/>
</dbReference>
<sequence length="404" mass="46264">MASSIFRVILNSVLFRCLMSIIASVFAMLFIRSKINKTERNSIQKSLFSRFVHNYFGISTGFFVQVTLVFIYLIITPILVWNFETENFACSKTCKQILMIALPRKQKLLETEFIASQSHVSFIITSISSIISIIVYVKLISKPKPSVSSTSAISQLYFTPKFKTDEQKTVFYQLLNIFSPHCRICNNTTPFSAHSQISDICVPYYDHTCPWVGRDVASNSLLGFIQFVGFTSVQALILLCITLLRLICQTLYLIKIANFKIKFYYLLPALAVNIDNNQSSLYFALILALVVLLVSGGQFVFQILKLSRVVTLPYQDKMKEMKNKDYYLSTIADYVEIDGKQYQQLVVLKQSQNSQLKFENGLCLLPDNQIVYDVEFTQKIIKNYPTSCGMIEKINWLKSQTLQE</sequence>
<evidence type="ECO:0000256" key="1">
    <source>
        <dbReference type="ARBA" id="ARBA00004141"/>
    </source>
</evidence>
<evidence type="ECO:0000256" key="3">
    <source>
        <dbReference type="ARBA" id="ARBA00022989"/>
    </source>
</evidence>
<dbReference type="GO" id="GO:0016020">
    <property type="term" value="C:membrane"/>
    <property type="evidence" value="ECO:0007669"/>
    <property type="project" value="UniProtKB-SubCell"/>
</dbReference>
<evidence type="ECO:0000256" key="2">
    <source>
        <dbReference type="ARBA" id="ARBA00022692"/>
    </source>
</evidence>
<comment type="catalytic activity">
    <reaction evidence="5">
        <text>L-cysteinyl-[protein] + hexadecanoyl-CoA = S-hexadecanoyl-L-cysteinyl-[protein] + CoA</text>
        <dbReference type="Rhea" id="RHEA:36683"/>
        <dbReference type="Rhea" id="RHEA-COMP:10131"/>
        <dbReference type="Rhea" id="RHEA-COMP:11032"/>
        <dbReference type="ChEBI" id="CHEBI:29950"/>
        <dbReference type="ChEBI" id="CHEBI:57287"/>
        <dbReference type="ChEBI" id="CHEBI:57379"/>
        <dbReference type="ChEBI" id="CHEBI:74151"/>
        <dbReference type="EC" id="2.3.1.225"/>
    </reaction>
</comment>
<evidence type="ECO:0000259" key="6">
    <source>
        <dbReference type="Pfam" id="PF01529"/>
    </source>
</evidence>
<name>A0AA86N6E9_9EUKA</name>
<keyword evidence="2 5" id="KW-0812">Transmembrane</keyword>
<dbReference type="InterPro" id="IPR001594">
    <property type="entry name" value="Palmitoyltrfase_DHHC"/>
</dbReference>
<comment type="subcellular location">
    <subcellularLocation>
        <location evidence="1">Membrane</location>
        <topology evidence="1">Multi-pass membrane protein</topology>
    </subcellularLocation>
</comment>
<dbReference type="EMBL" id="CAXDID020000384">
    <property type="protein sequence ID" value="CAL6085230.1"/>
    <property type="molecule type" value="Genomic_DNA"/>
</dbReference>
<protein>
    <recommendedName>
        <fullName evidence="5">Palmitoyltransferase</fullName>
        <ecNumber evidence="5">2.3.1.225</ecNumber>
    </recommendedName>
</protein>
<evidence type="ECO:0000313" key="8">
    <source>
        <dbReference type="EMBL" id="CAL6085230.1"/>
    </source>
</evidence>
<keyword evidence="3 5" id="KW-1133">Transmembrane helix</keyword>
<evidence type="ECO:0000313" key="9">
    <source>
        <dbReference type="Proteomes" id="UP001642409"/>
    </source>
</evidence>
<evidence type="ECO:0000256" key="4">
    <source>
        <dbReference type="ARBA" id="ARBA00023136"/>
    </source>
</evidence>
<proteinExistence type="inferred from homology"/>
<evidence type="ECO:0000256" key="5">
    <source>
        <dbReference type="RuleBase" id="RU079119"/>
    </source>
</evidence>
<evidence type="ECO:0000313" key="7">
    <source>
        <dbReference type="EMBL" id="CAI9913727.1"/>
    </source>
</evidence>
<feature type="transmembrane region" description="Helical" evidence="5">
    <location>
        <begin position="281"/>
        <end position="301"/>
    </location>
</feature>
<comment type="similarity">
    <text evidence="5">Belongs to the DHHC palmitoyltransferase family.</text>
</comment>
<gene>
    <name evidence="7" type="ORF">HINF_LOCUS1372</name>
    <name evidence="8" type="ORF">HINF_LOCUS62584</name>
</gene>
<keyword evidence="9" id="KW-1185">Reference proteome</keyword>
<dbReference type="Proteomes" id="UP001642409">
    <property type="component" value="Unassembled WGS sequence"/>
</dbReference>